<dbReference type="Proteomes" id="UP000640485">
    <property type="component" value="Unassembled WGS sequence"/>
</dbReference>
<dbReference type="AlphaFoldDB" id="A0A934SBC5"/>
<organism evidence="1 2">
    <name type="scientific">Paracoccus caeni</name>
    <dbReference type="NCBI Taxonomy" id="657651"/>
    <lineage>
        <taxon>Bacteria</taxon>
        <taxon>Pseudomonadati</taxon>
        <taxon>Pseudomonadota</taxon>
        <taxon>Alphaproteobacteria</taxon>
        <taxon>Rhodobacterales</taxon>
        <taxon>Paracoccaceae</taxon>
        <taxon>Paracoccus</taxon>
    </lineage>
</organism>
<keyword evidence="2" id="KW-1185">Reference proteome</keyword>
<protein>
    <submittedName>
        <fullName evidence="1">Uncharacterized protein</fullName>
    </submittedName>
</protein>
<dbReference type="RefSeq" id="WP_200683560.1">
    <property type="nucleotide sequence ID" value="NZ_JAEPRQ010000001.1"/>
</dbReference>
<sequence length="47" mass="5442">MFDLQTELHLRQQEQDHRLDSRADTLLRWGLVLSNLTVLALVAAQLL</sequence>
<evidence type="ECO:0000313" key="1">
    <source>
        <dbReference type="EMBL" id="MBK4214812.1"/>
    </source>
</evidence>
<name>A0A934SBC5_9RHOB</name>
<gene>
    <name evidence="1" type="ORF">JJJ17_02610</name>
</gene>
<proteinExistence type="predicted"/>
<reference evidence="1" key="1">
    <citation type="submission" date="2021-01" db="EMBL/GenBank/DDBJ databases">
        <title>Paracoccus amoyensis sp. nov., isolated from the surface seawater along the coast of Xiamen Island, China.</title>
        <authorList>
            <person name="Lyu L."/>
        </authorList>
    </citation>
    <scope>NUCLEOTIDE SEQUENCE</scope>
    <source>
        <strain evidence="1">MJ17</strain>
    </source>
</reference>
<evidence type="ECO:0000313" key="2">
    <source>
        <dbReference type="Proteomes" id="UP000640485"/>
    </source>
</evidence>
<accession>A0A934SBC5</accession>
<comment type="caution">
    <text evidence="1">The sequence shown here is derived from an EMBL/GenBank/DDBJ whole genome shotgun (WGS) entry which is preliminary data.</text>
</comment>
<dbReference type="EMBL" id="JAEPRQ010000001">
    <property type="protein sequence ID" value="MBK4214812.1"/>
    <property type="molecule type" value="Genomic_DNA"/>
</dbReference>